<dbReference type="Pfam" id="PF03763">
    <property type="entry name" value="Remorin_C"/>
    <property type="match status" value="1"/>
</dbReference>
<dbReference type="GeneID" id="109009392"/>
<dbReference type="OrthoDB" id="684343at2759"/>
<dbReference type="Proteomes" id="UP000235220">
    <property type="component" value="Chromosome 7"/>
</dbReference>
<comment type="similarity">
    <text evidence="1">Belongs to the remorin family.</text>
</comment>
<dbReference type="InterPro" id="IPR005516">
    <property type="entry name" value="Remorin_C"/>
</dbReference>
<dbReference type="Pfam" id="PF03766">
    <property type="entry name" value="Remorin_N"/>
    <property type="match status" value="1"/>
</dbReference>
<dbReference type="AlphaFoldDB" id="A0A2I4GNB8"/>
<dbReference type="KEGG" id="jre:109009392"/>
<organism evidence="2 3">
    <name type="scientific">Juglans regia</name>
    <name type="common">English walnut</name>
    <dbReference type="NCBI Taxonomy" id="51240"/>
    <lineage>
        <taxon>Eukaryota</taxon>
        <taxon>Viridiplantae</taxon>
        <taxon>Streptophyta</taxon>
        <taxon>Embryophyta</taxon>
        <taxon>Tracheophyta</taxon>
        <taxon>Spermatophyta</taxon>
        <taxon>Magnoliopsida</taxon>
        <taxon>eudicotyledons</taxon>
        <taxon>Gunneridae</taxon>
        <taxon>Pentapetalae</taxon>
        <taxon>rosids</taxon>
        <taxon>fabids</taxon>
        <taxon>Fagales</taxon>
        <taxon>Juglandaceae</taxon>
        <taxon>Juglans</taxon>
    </lineage>
</organism>
<keyword evidence="2" id="KW-1185">Reference proteome</keyword>
<evidence type="ECO:0000313" key="2">
    <source>
        <dbReference type="Proteomes" id="UP000235220"/>
    </source>
</evidence>
<dbReference type="InterPro" id="IPR005518">
    <property type="entry name" value="Remorin_N"/>
</dbReference>
<evidence type="ECO:0000256" key="1">
    <source>
        <dbReference type="ARBA" id="ARBA00005711"/>
    </source>
</evidence>
<evidence type="ECO:0000313" key="3">
    <source>
        <dbReference type="RefSeq" id="XP_018845397.1"/>
    </source>
</evidence>
<proteinExistence type="inferred from homology"/>
<dbReference type="STRING" id="51240.A0A2I4GNB8"/>
<accession>A0A2I4GNB8</accession>
<name>A0A2I4GNB8_JUGRE</name>
<sequence>MLSIRFMEDEEVKKVEPETLSSPPLAAVDRVQRSLNEVAEEEKVVVQIPPESKVMVAVVQKTPKPAVKKASKGSIDRDIALSEIEMEKRLSFVNAWEESEKIKAQNKAQKKFSAIAAWENSKIASVEANLRKIEATLEKLKADYREKMNNKAALIHKQAEEKRAMIEARLKEDFLKIEEMAAKYRATTGYPPKKQRFGCF</sequence>
<reference evidence="3" key="1">
    <citation type="submission" date="2025-08" db="UniProtKB">
        <authorList>
            <consortium name="RefSeq"/>
        </authorList>
    </citation>
    <scope>IDENTIFICATION</scope>
    <source>
        <tissue evidence="3">Leaves</tissue>
    </source>
</reference>
<dbReference type="PANTHER" id="PTHR31775">
    <property type="entry name" value="OS02G0117200 PROTEIN"/>
    <property type="match status" value="1"/>
</dbReference>
<gene>
    <name evidence="3" type="primary">LOC109009392</name>
</gene>
<dbReference type="PANTHER" id="PTHR31775:SF31">
    <property type="entry name" value="REMORIN-LIKE"/>
    <property type="match status" value="1"/>
</dbReference>
<protein>
    <submittedName>
        <fullName evidence="3">Remorin-like</fullName>
    </submittedName>
</protein>
<dbReference type="RefSeq" id="XP_018845397.1">
    <property type="nucleotide sequence ID" value="XM_018989852.2"/>
</dbReference>
<dbReference type="Gramene" id="Jr07_06220_p1">
    <property type="protein sequence ID" value="cds.Jr07_06220_p1"/>
    <property type="gene ID" value="Jr07_06220"/>
</dbReference>